<evidence type="ECO:0000313" key="3">
    <source>
        <dbReference type="EMBL" id="MBB4922292.1"/>
    </source>
</evidence>
<protein>
    <submittedName>
        <fullName evidence="3">Uncharacterized protein</fullName>
    </submittedName>
</protein>
<accession>A0A7W7QYS8</accession>
<gene>
    <name evidence="3" type="ORF">FHR34_001285</name>
</gene>
<keyword evidence="2" id="KW-1133">Transmembrane helix</keyword>
<keyword evidence="2" id="KW-0812">Transmembrane</keyword>
<name>A0A7W7QYS8_KITKI</name>
<evidence type="ECO:0000313" key="4">
    <source>
        <dbReference type="Proteomes" id="UP000540506"/>
    </source>
</evidence>
<organism evidence="3 4">
    <name type="scientific">Kitasatospora kifunensis</name>
    <name type="common">Streptomyces kifunensis</name>
    <dbReference type="NCBI Taxonomy" id="58351"/>
    <lineage>
        <taxon>Bacteria</taxon>
        <taxon>Bacillati</taxon>
        <taxon>Actinomycetota</taxon>
        <taxon>Actinomycetes</taxon>
        <taxon>Kitasatosporales</taxon>
        <taxon>Streptomycetaceae</taxon>
        <taxon>Kitasatospora</taxon>
    </lineage>
</organism>
<keyword evidence="4" id="KW-1185">Reference proteome</keyword>
<dbReference type="RefSeq" id="WP_184934491.1">
    <property type="nucleotide sequence ID" value="NZ_JACHJV010000001.1"/>
</dbReference>
<feature type="transmembrane region" description="Helical" evidence="2">
    <location>
        <begin position="6"/>
        <end position="26"/>
    </location>
</feature>
<sequence length="112" mass="12219">MGISLLQGGAAGLVMLIVVLVLRGHLVPRTVLRDLRADRDLRIAEIMHERDTWRAAYETSEMGRHLAEEQCRELLELSRTATHFLTSLPKATGQQGVTAGAPHAAETLASPP</sequence>
<keyword evidence="2" id="KW-0472">Membrane</keyword>
<dbReference type="AlphaFoldDB" id="A0A7W7QYS8"/>
<comment type="caution">
    <text evidence="3">The sequence shown here is derived from an EMBL/GenBank/DDBJ whole genome shotgun (WGS) entry which is preliminary data.</text>
</comment>
<reference evidence="3 4" key="1">
    <citation type="submission" date="2020-08" db="EMBL/GenBank/DDBJ databases">
        <title>Sequencing the genomes of 1000 actinobacteria strains.</title>
        <authorList>
            <person name="Klenk H.-P."/>
        </authorList>
    </citation>
    <scope>NUCLEOTIDE SEQUENCE [LARGE SCALE GENOMIC DNA]</scope>
    <source>
        <strain evidence="3 4">DSM 41654</strain>
    </source>
</reference>
<proteinExistence type="predicted"/>
<dbReference type="EMBL" id="JACHJV010000001">
    <property type="protein sequence ID" value="MBB4922292.1"/>
    <property type="molecule type" value="Genomic_DNA"/>
</dbReference>
<evidence type="ECO:0000256" key="1">
    <source>
        <dbReference type="SAM" id="MobiDB-lite"/>
    </source>
</evidence>
<evidence type="ECO:0000256" key="2">
    <source>
        <dbReference type="SAM" id="Phobius"/>
    </source>
</evidence>
<dbReference type="Proteomes" id="UP000540506">
    <property type="component" value="Unassembled WGS sequence"/>
</dbReference>
<feature type="region of interest" description="Disordered" evidence="1">
    <location>
        <begin position="91"/>
        <end position="112"/>
    </location>
</feature>